<dbReference type="InterPro" id="IPR059029">
    <property type="entry name" value="FAM13A_dom"/>
</dbReference>
<feature type="compositionally biased region" description="Basic and acidic residues" evidence="2">
    <location>
        <begin position="439"/>
        <end position="448"/>
    </location>
</feature>
<comment type="similarity">
    <text evidence="1">Belongs to the FAM13 family.</text>
</comment>
<feature type="region of interest" description="Disordered" evidence="2">
    <location>
        <begin position="429"/>
        <end position="448"/>
    </location>
</feature>
<reference evidence="4 5" key="1">
    <citation type="journal article" date="2022" name="Front. Cell. Infect. Microbiol.">
        <title>The Genomes of Two Strains of Taenia crassiceps the Animal Model for the Study of Human Cysticercosis.</title>
        <authorList>
            <person name="Bobes R.J."/>
            <person name="Estrada K."/>
            <person name="Rios-Valencia D.G."/>
            <person name="Calderon-Gallegos A."/>
            <person name="de la Torre P."/>
            <person name="Carrero J.C."/>
            <person name="Sanchez-Flores A."/>
            <person name="Laclette J.P."/>
        </authorList>
    </citation>
    <scope>NUCLEOTIDE SEQUENCE [LARGE SCALE GENOMIC DNA]</scope>
    <source>
        <strain evidence="4">WFUcys</strain>
    </source>
</reference>
<organism evidence="4 5">
    <name type="scientific">Taenia crassiceps</name>
    <dbReference type="NCBI Taxonomy" id="6207"/>
    <lineage>
        <taxon>Eukaryota</taxon>
        <taxon>Metazoa</taxon>
        <taxon>Spiralia</taxon>
        <taxon>Lophotrochozoa</taxon>
        <taxon>Platyhelminthes</taxon>
        <taxon>Cestoda</taxon>
        <taxon>Eucestoda</taxon>
        <taxon>Cyclophyllidea</taxon>
        <taxon>Taeniidae</taxon>
        <taxon>Taenia</taxon>
    </lineage>
</organism>
<protein>
    <submittedName>
        <fullName evidence="4">Protein FAM13A</fullName>
    </submittedName>
</protein>
<proteinExistence type="inferred from homology"/>
<name>A0ABR4QFX5_9CEST</name>
<sequence length="519" mass="59062">MAISDYVNHRTGRPVVDDMHSAFPTSDAEEDDQNEEDVEEEGATASKNTSSTHHFPRAKHRSPHAFSSPKQHHESRFRLHHAVLNYLDYHGADDAFGQFRIPPFAEATVSFIHPSDDCVPPIQPVSPPRILIANPVCQSVTPRPRHILTWPRKRNILSRLRNRRSLDVCIRLTDRPTGDETTTFSSASKVRLVEPSSSLDICLPDPIHLEVAGFLTVLQAVMETRRKECRRPEDVEQMSSAELAQEKLDLQKCLLYFEKAKGRPLDPTTKRVMKPIYDRYRCVRRMVRLASNSAVHLSRGHSICSAPQPSVDSDRTLAGITVVEPSQTAEAVELEEPEPLINLESSLMPEALLGTSFTNFSQTETDQTASLISNEMESPSSFFLNWRLTLLEFIQLARKLDSKELTRGRAEILSVKHKLQRFLHDYEKSVQEATNHPPSKRDRDGLRSEYNRYRDCKQRLYVIDRFIEKPQINPESLIVDAQLVGRAHRRRKVVESVAGNDEIIQQKLSTITKTATPML</sequence>
<dbReference type="Proteomes" id="UP001651158">
    <property type="component" value="Unassembled WGS sequence"/>
</dbReference>
<evidence type="ECO:0000313" key="4">
    <source>
        <dbReference type="EMBL" id="KAL5108354.1"/>
    </source>
</evidence>
<feature type="domain" description="FAM13A-like" evidence="3">
    <location>
        <begin position="402"/>
        <end position="469"/>
    </location>
</feature>
<gene>
    <name evidence="4" type="ORF">TcWFU_000488</name>
</gene>
<feature type="compositionally biased region" description="Basic residues" evidence="2">
    <location>
        <begin position="54"/>
        <end position="63"/>
    </location>
</feature>
<keyword evidence="5" id="KW-1185">Reference proteome</keyword>
<accession>A0ABR4QFX5</accession>
<dbReference type="PANTHER" id="PTHR15904:SF17">
    <property type="entry name" value="RHO-GAP DOMAIN-CONTAINING PROTEIN"/>
    <property type="match status" value="1"/>
</dbReference>
<dbReference type="EMBL" id="JAKROA010000003">
    <property type="protein sequence ID" value="KAL5108354.1"/>
    <property type="molecule type" value="Genomic_DNA"/>
</dbReference>
<evidence type="ECO:0000259" key="3">
    <source>
        <dbReference type="Pfam" id="PF26116"/>
    </source>
</evidence>
<evidence type="ECO:0000256" key="1">
    <source>
        <dbReference type="ARBA" id="ARBA00007549"/>
    </source>
</evidence>
<feature type="region of interest" description="Disordered" evidence="2">
    <location>
        <begin position="1"/>
        <end position="73"/>
    </location>
</feature>
<evidence type="ECO:0000313" key="5">
    <source>
        <dbReference type="Proteomes" id="UP001651158"/>
    </source>
</evidence>
<evidence type="ECO:0000256" key="2">
    <source>
        <dbReference type="SAM" id="MobiDB-lite"/>
    </source>
</evidence>
<dbReference type="InterPro" id="IPR039102">
    <property type="entry name" value="FAM13"/>
</dbReference>
<dbReference type="PANTHER" id="PTHR15904">
    <property type="entry name" value="FAM13"/>
    <property type="match status" value="1"/>
</dbReference>
<comment type="caution">
    <text evidence="4">The sequence shown here is derived from an EMBL/GenBank/DDBJ whole genome shotgun (WGS) entry which is preliminary data.</text>
</comment>
<dbReference type="Pfam" id="PF26116">
    <property type="entry name" value="FAM13A"/>
    <property type="match status" value="1"/>
</dbReference>
<feature type="compositionally biased region" description="Acidic residues" evidence="2">
    <location>
        <begin position="27"/>
        <end position="42"/>
    </location>
</feature>